<dbReference type="Gene3D" id="3.30.1490.300">
    <property type="match status" value="1"/>
</dbReference>
<sequence length="364" mass="40257">MNWFAKKQSTEVVGIDIGEHSLKLLQVRRQGTKKEIVRFKRLPTPQGAMEGEWIRDFPLLADALRQLAEGVPPQLPVATAVAGQSVFIRHFTLPVMKERELAMAVPLEAEAHLPIPVREVMLDYLPLGKVVEDGVQKQEIMVVAARTAVVEQLQQLFREAGLNLKVMDVESLALARTAALFDSSWQAPERAVALADIGATTTTFSVHAGGVLRFTRTLPIGGERLTRALVDFFQMPWEEAENTKTILNLTGDLGTTGLTVLLHRKTEVVQQVIDQLVMELRRSLEFYQTRYRQLKVDKLYLSGGTAQMQGLAAYLAEGLELPVETLNPLLKLDISQEARSKQKEMEATGAALAVVAGLALSEVE</sequence>
<dbReference type="PIRSF" id="PIRSF019169">
    <property type="entry name" value="PilM"/>
    <property type="match status" value="1"/>
</dbReference>
<dbReference type="InterPro" id="IPR003494">
    <property type="entry name" value="SHS2_FtsA"/>
</dbReference>
<dbReference type="SUPFAM" id="SSF53067">
    <property type="entry name" value="Actin-like ATPase domain"/>
    <property type="match status" value="2"/>
</dbReference>
<feature type="domain" description="SHS2" evidence="1">
    <location>
        <begin position="12"/>
        <end position="178"/>
    </location>
</feature>
<dbReference type="Pfam" id="PF11104">
    <property type="entry name" value="PilM_2"/>
    <property type="match status" value="1"/>
</dbReference>
<evidence type="ECO:0000259" key="1">
    <source>
        <dbReference type="SMART" id="SM00842"/>
    </source>
</evidence>
<dbReference type="Gene3D" id="3.30.420.40">
    <property type="match status" value="2"/>
</dbReference>
<dbReference type="SMART" id="SM00842">
    <property type="entry name" value="FtsA"/>
    <property type="match status" value="1"/>
</dbReference>
<dbReference type="InterPro" id="IPR050696">
    <property type="entry name" value="FtsA/MreB"/>
</dbReference>
<dbReference type="CDD" id="cd24049">
    <property type="entry name" value="ASKHA_NBD_PilM"/>
    <property type="match status" value="1"/>
</dbReference>
<name>A0A1T4R9Z0_9FIRM</name>
<dbReference type="PANTHER" id="PTHR32432:SF3">
    <property type="entry name" value="ETHANOLAMINE UTILIZATION PROTEIN EUTJ"/>
    <property type="match status" value="1"/>
</dbReference>
<dbReference type="EMBL" id="FUXM01000027">
    <property type="protein sequence ID" value="SKA12844.1"/>
    <property type="molecule type" value="Genomic_DNA"/>
</dbReference>
<dbReference type="GO" id="GO:0051301">
    <property type="term" value="P:cell division"/>
    <property type="evidence" value="ECO:0007669"/>
    <property type="project" value="InterPro"/>
</dbReference>
<keyword evidence="3" id="KW-1185">Reference proteome</keyword>
<dbReference type="InterPro" id="IPR043129">
    <property type="entry name" value="ATPase_NBD"/>
</dbReference>
<dbReference type="OrthoDB" id="9768127at2"/>
<dbReference type="PANTHER" id="PTHR32432">
    <property type="entry name" value="CELL DIVISION PROTEIN FTSA-RELATED"/>
    <property type="match status" value="1"/>
</dbReference>
<dbReference type="NCBIfam" id="TIGR01175">
    <property type="entry name" value="pilM"/>
    <property type="match status" value="1"/>
</dbReference>
<proteinExistence type="predicted"/>
<dbReference type="Proteomes" id="UP000189933">
    <property type="component" value="Unassembled WGS sequence"/>
</dbReference>
<evidence type="ECO:0000313" key="3">
    <source>
        <dbReference type="Proteomes" id="UP000189933"/>
    </source>
</evidence>
<accession>A0A1T4R9Z0</accession>
<dbReference type="AlphaFoldDB" id="A0A1T4R9Z0"/>
<organism evidence="2 3">
    <name type="scientific">Carboxydocella sporoproducens DSM 16521</name>
    <dbReference type="NCBI Taxonomy" id="1121270"/>
    <lineage>
        <taxon>Bacteria</taxon>
        <taxon>Bacillati</taxon>
        <taxon>Bacillota</taxon>
        <taxon>Clostridia</taxon>
        <taxon>Eubacteriales</taxon>
        <taxon>Clostridiales Family XVI. Incertae Sedis</taxon>
        <taxon>Carboxydocella</taxon>
    </lineage>
</organism>
<protein>
    <submittedName>
        <fullName evidence="2">Type IV pilus assembly protein PilM</fullName>
    </submittedName>
</protein>
<evidence type="ECO:0000313" key="2">
    <source>
        <dbReference type="EMBL" id="SKA12844.1"/>
    </source>
</evidence>
<gene>
    <name evidence="2" type="ORF">SAMN02745885_02002</name>
</gene>
<reference evidence="3" key="1">
    <citation type="submission" date="2017-02" db="EMBL/GenBank/DDBJ databases">
        <authorList>
            <person name="Varghese N."/>
            <person name="Submissions S."/>
        </authorList>
    </citation>
    <scope>NUCLEOTIDE SEQUENCE [LARGE SCALE GENOMIC DNA]</scope>
    <source>
        <strain evidence="3">DSM 16521</strain>
    </source>
</reference>
<dbReference type="RefSeq" id="WP_078666032.1">
    <property type="nucleotide sequence ID" value="NZ_FUXM01000027.1"/>
</dbReference>
<dbReference type="InterPro" id="IPR005883">
    <property type="entry name" value="PilM"/>
</dbReference>